<dbReference type="EMBL" id="FOBO01000011">
    <property type="protein sequence ID" value="SEN07429.1"/>
    <property type="molecule type" value="Genomic_DNA"/>
</dbReference>
<dbReference type="NCBIfam" id="TIGR03370">
    <property type="entry name" value="VPLPA-CTERM"/>
    <property type="match status" value="1"/>
</dbReference>
<keyword evidence="1" id="KW-1133">Transmembrane helix</keyword>
<keyword evidence="1" id="KW-0472">Membrane</keyword>
<accession>A0A1H8DJH5</accession>
<keyword evidence="1" id="KW-0812">Transmembrane</keyword>
<gene>
    <name evidence="2" type="ORF">SAMN04488077_111134</name>
</gene>
<evidence type="ECO:0000313" key="2">
    <source>
        <dbReference type="EMBL" id="SEN07429.1"/>
    </source>
</evidence>
<dbReference type="AlphaFoldDB" id="A0A1H8DJH5"/>
<protein>
    <submittedName>
        <fullName evidence="2">VPLPA-CTERM protein sorting domain-containing protein</fullName>
    </submittedName>
</protein>
<proteinExistence type="predicted"/>
<evidence type="ECO:0000313" key="3">
    <source>
        <dbReference type="Proteomes" id="UP000182160"/>
    </source>
</evidence>
<organism evidence="2 3">
    <name type="scientific">Roseovarius tolerans</name>
    <dbReference type="NCBI Taxonomy" id="74031"/>
    <lineage>
        <taxon>Bacteria</taxon>
        <taxon>Pseudomonadati</taxon>
        <taxon>Pseudomonadota</taxon>
        <taxon>Alphaproteobacteria</taxon>
        <taxon>Rhodobacterales</taxon>
        <taxon>Roseobacteraceae</taxon>
        <taxon>Roseovarius</taxon>
    </lineage>
</organism>
<dbReference type="InterPro" id="IPR022472">
    <property type="entry name" value="VPLPA-CTERM"/>
</dbReference>
<reference evidence="2 3" key="1">
    <citation type="submission" date="2016-10" db="EMBL/GenBank/DDBJ databases">
        <authorList>
            <person name="de Groot N.N."/>
        </authorList>
    </citation>
    <scope>NUCLEOTIDE SEQUENCE [LARGE SCALE GENOMIC DNA]</scope>
    <source>
        <strain evidence="2 3">DSM 11457</strain>
    </source>
</reference>
<evidence type="ECO:0000256" key="1">
    <source>
        <dbReference type="SAM" id="Phobius"/>
    </source>
</evidence>
<dbReference type="Proteomes" id="UP000182160">
    <property type="component" value="Unassembled WGS sequence"/>
</dbReference>
<sequence>MTFTIKNTINDAGDFIFAVANGGFNFGFGLPLDLGGGLTLNSFSAMLLSGSDGNYADGLWTNPEHGHSELGIYANISAVPLPAAGWLMIAGIGGLAALRRRRKAA</sequence>
<name>A0A1H8DJH5_9RHOB</name>
<feature type="transmembrane region" description="Helical" evidence="1">
    <location>
        <begin position="72"/>
        <end position="98"/>
    </location>
</feature>